<name>A0A563W323_9CYAN</name>
<dbReference type="RefSeq" id="WP_144867330.1">
    <property type="nucleotide sequence ID" value="NZ_LR213827.1"/>
</dbReference>
<dbReference type="PANTHER" id="PTHR30346">
    <property type="entry name" value="TRANSCRIPTIONAL DUAL REGULATOR HCAR-RELATED"/>
    <property type="match status" value="1"/>
</dbReference>
<evidence type="ECO:0000256" key="4">
    <source>
        <dbReference type="ARBA" id="ARBA00023163"/>
    </source>
</evidence>
<dbReference type="Pfam" id="PF00126">
    <property type="entry name" value="HTH_1"/>
    <property type="match status" value="1"/>
</dbReference>
<dbReference type="Pfam" id="PF03466">
    <property type="entry name" value="LysR_substrate"/>
    <property type="match status" value="1"/>
</dbReference>
<dbReference type="EMBL" id="CAACVJ010000645">
    <property type="protein sequence ID" value="VEP18045.1"/>
    <property type="molecule type" value="Genomic_DNA"/>
</dbReference>
<protein>
    <submittedName>
        <fullName evidence="6">HTH-type transcriptional regulator AlsR</fullName>
    </submittedName>
</protein>
<sequence>MELRHLRYFVAVAEELHFGRAAKRLCIAQQPLSRQIRNLEDEIGVQLFYRTKRTVRLTEVGQIFLKEARKTLEQAKSAINLAQQANQGKIGGITIGFTGSALNIVLPMAVRQFKQLYPQVDLTLKRLQTIEQVAALRSGEIHLGILHPPIDDNTLFLETITHENLVVALPDTHFLAQDTSIAISIKQLANEPFILFPRQIGSVLYDQIISLCRQAGFSPNVIQEAIPQQTILGLVAAGMGISLIHSSVRSLGRHGVVFQNLIEPTPELNTAVAWSPDATNPVLPLFLSLVREITF</sequence>
<dbReference type="GO" id="GO:0003700">
    <property type="term" value="F:DNA-binding transcription factor activity"/>
    <property type="evidence" value="ECO:0007669"/>
    <property type="project" value="InterPro"/>
</dbReference>
<evidence type="ECO:0000256" key="1">
    <source>
        <dbReference type="ARBA" id="ARBA00009437"/>
    </source>
</evidence>
<dbReference type="Gene3D" id="3.40.190.10">
    <property type="entry name" value="Periplasmic binding protein-like II"/>
    <property type="match status" value="2"/>
</dbReference>
<dbReference type="AlphaFoldDB" id="A0A563W323"/>
<evidence type="ECO:0000256" key="2">
    <source>
        <dbReference type="ARBA" id="ARBA00023015"/>
    </source>
</evidence>
<dbReference type="InterPro" id="IPR036390">
    <property type="entry name" value="WH_DNA-bd_sf"/>
</dbReference>
<dbReference type="InterPro" id="IPR036388">
    <property type="entry name" value="WH-like_DNA-bd_sf"/>
</dbReference>
<keyword evidence="7" id="KW-1185">Reference proteome</keyword>
<gene>
    <name evidence="6" type="primary">alsR</name>
    <name evidence="6" type="ORF">H1P_680013</name>
</gene>
<proteinExistence type="inferred from homology"/>
<evidence type="ECO:0000259" key="5">
    <source>
        <dbReference type="PROSITE" id="PS50931"/>
    </source>
</evidence>
<dbReference type="Gene3D" id="1.10.10.10">
    <property type="entry name" value="Winged helix-like DNA-binding domain superfamily/Winged helix DNA-binding domain"/>
    <property type="match status" value="1"/>
</dbReference>
<evidence type="ECO:0000313" key="7">
    <source>
        <dbReference type="Proteomes" id="UP000320055"/>
    </source>
</evidence>
<dbReference type="FunFam" id="1.10.10.10:FF:000001">
    <property type="entry name" value="LysR family transcriptional regulator"/>
    <property type="match status" value="1"/>
</dbReference>
<accession>A0A563W323</accession>
<dbReference type="InterPro" id="IPR000847">
    <property type="entry name" value="LysR_HTH_N"/>
</dbReference>
<keyword evidence="4" id="KW-0804">Transcription</keyword>
<organism evidence="6 7">
    <name type="scientific">Hyella patelloides LEGE 07179</name>
    <dbReference type="NCBI Taxonomy" id="945734"/>
    <lineage>
        <taxon>Bacteria</taxon>
        <taxon>Bacillati</taxon>
        <taxon>Cyanobacteriota</taxon>
        <taxon>Cyanophyceae</taxon>
        <taxon>Pleurocapsales</taxon>
        <taxon>Hyellaceae</taxon>
        <taxon>Hyella</taxon>
    </lineage>
</organism>
<dbReference type="GO" id="GO:0032993">
    <property type="term" value="C:protein-DNA complex"/>
    <property type="evidence" value="ECO:0007669"/>
    <property type="project" value="TreeGrafter"/>
</dbReference>
<dbReference type="GO" id="GO:0003677">
    <property type="term" value="F:DNA binding"/>
    <property type="evidence" value="ECO:0007669"/>
    <property type="project" value="UniProtKB-KW"/>
</dbReference>
<dbReference type="CDD" id="cd08414">
    <property type="entry name" value="PBP2_LTTR_aromatics_like"/>
    <property type="match status" value="1"/>
</dbReference>
<dbReference type="SUPFAM" id="SSF53850">
    <property type="entry name" value="Periplasmic binding protein-like II"/>
    <property type="match status" value="1"/>
</dbReference>
<dbReference type="Proteomes" id="UP000320055">
    <property type="component" value="Unassembled WGS sequence"/>
</dbReference>
<keyword evidence="3" id="KW-0238">DNA-binding</keyword>
<dbReference type="InterPro" id="IPR005119">
    <property type="entry name" value="LysR_subst-bd"/>
</dbReference>
<evidence type="ECO:0000313" key="6">
    <source>
        <dbReference type="EMBL" id="VEP18045.1"/>
    </source>
</evidence>
<reference evidence="6 7" key="1">
    <citation type="submission" date="2019-01" db="EMBL/GenBank/DDBJ databases">
        <authorList>
            <person name="Brito A."/>
        </authorList>
    </citation>
    <scope>NUCLEOTIDE SEQUENCE [LARGE SCALE GENOMIC DNA]</scope>
    <source>
        <strain evidence="6">1</strain>
    </source>
</reference>
<evidence type="ECO:0000256" key="3">
    <source>
        <dbReference type="ARBA" id="ARBA00023125"/>
    </source>
</evidence>
<keyword evidence="2" id="KW-0805">Transcription regulation</keyword>
<dbReference type="PROSITE" id="PS50931">
    <property type="entry name" value="HTH_LYSR"/>
    <property type="match status" value="1"/>
</dbReference>
<feature type="domain" description="HTH lysR-type" evidence="5">
    <location>
        <begin position="1"/>
        <end position="58"/>
    </location>
</feature>
<dbReference type="PANTHER" id="PTHR30346:SF0">
    <property type="entry name" value="HCA OPERON TRANSCRIPTIONAL ACTIVATOR HCAR"/>
    <property type="match status" value="1"/>
</dbReference>
<dbReference type="OrthoDB" id="9803735at2"/>
<comment type="similarity">
    <text evidence="1">Belongs to the LysR transcriptional regulatory family.</text>
</comment>
<dbReference type="PRINTS" id="PR00039">
    <property type="entry name" value="HTHLYSR"/>
</dbReference>
<dbReference type="SUPFAM" id="SSF46785">
    <property type="entry name" value="Winged helix' DNA-binding domain"/>
    <property type="match status" value="1"/>
</dbReference>